<dbReference type="AlphaFoldDB" id="W0V9B1"/>
<feature type="transmembrane region" description="Helical" evidence="1">
    <location>
        <begin position="21"/>
        <end position="42"/>
    </location>
</feature>
<sequence>MKKNSQTRRLRMVMAEELRLLAADRSFWVVSIVFLLLIGYALSNGIHQATLHRVAQAAIVHDDLQRRAQQLVKLEHIMTGDILPGPFDNPADPTHMGGGYGAHHAILPPAPLAAIALGQDDLFPSQYKVTYESKISFIGNNDIENPWNLLSGHFDLSFVVVYLLPFLIFALGYNLLSGERESGTLRLLMSQPLALWTLLIGKVVSRAGILLALAVLVPAITLLLAQPGALGGSLLAPLYWLATVGIYALFWFALVLAVNACGKSSATNAMVLIIAWVTLVLVLPAFLNLAVNLALPSPSRAELATRTRVLTAEAMARNNKLLSTDYAHVGKPGVLVPKDGSIQMAGRLRGMFFIEREVDQKIAPELARFDRQQDRRQALVVRYSFLSPAAVAAEAMSALAGTGQRRHAWFMQQTSDYHAAWKQFFFSRIDAGKALAVADFANIPRFSWREEDSAVVRHGALLALAQLLAPCLLLLAFAGWRLRRYQVV</sequence>
<evidence type="ECO:0000313" key="3">
    <source>
        <dbReference type="Proteomes" id="UP000027604"/>
    </source>
</evidence>
<dbReference type="RefSeq" id="WP_038494267.1">
    <property type="nucleotide sequence ID" value="NZ_BCTH01000067.1"/>
</dbReference>
<keyword evidence="1" id="KW-1133">Transmembrane helix</keyword>
<keyword evidence="1" id="KW-0812">Transmembrane</keyword>
<dbReference type="OrthoDB" id="6016419at2"/>
<dbReference type="KEGG" id="jag:GJA_3580"/>
<accession>W0V9B1</accession>
<proteinExistence type="predicted"/>
<keyword evidence="3" id="KW-1185">Reference proteome</keyword>
<keyword evidence="1" id="KW-0472">Membrane</keyword>
<feature type="transmembrane region" description="Helical" evidence="1">
    <location>
        <begin position="270"/>
        <end position="291"/>
    </location>
</feature>
<evidence type="ECO:0000256" key="1">
    <source>
        <dbReference type="SAM" id="Phobius"/>
    </source>
</evidence>
<dbReference type="GO" id="GO:0005886">
    <property type="term" value="C:plasma membrane"/>
    <property type="evidence" value="ECO:0007669"/>
    <property type="project" value="UniProtKB-SubCell"/>
</dbReference>
<dbReference type="eggNOG" id="COG1277">
    <property type="taxonomic scope" value="Bacteria"/>
</dbReference>
<gene>
    <name evidence="2" type="ORF">GJA_3580</name>
</gene>
<dbReference type="PANTHER" id="PTHR43471:SF14">
    <property type="entry name" value="ABC-2 TYPE TRANSPORT SYSTEM PERMEASE PROTEIN"/>
    <property type="match status" value="1"/>
</dbReference>
<dbReference type="PANTHER" id="PTHR43471">
    <property type="entry name" value="ABC TRANSPORTER PERMEASE"/>
    <property type="match status" value="1"/>
</dbReference>
<dbReference type="EMBL" id="HG322949">
    <property type="protein sequence ID" value="CDG84195.1"/>
    <property type="molecule type" value="Genomic_DNA"/>
</dbReference>
<dbReference type="PATRIC" id="fig|1349767.4.peg.175"/>
<dbReference type="Pfam" id="PF12679">
    <property type="entry name" value="ABC2_membrane_2"/>
    <property type="match status" value="1"/>
</dbReference>
<feature type="transmembrane region" description="Helical" evidence="1">
    <location>
        <begin position="156"/>
        <end position="176"/>
    </location>
</feature>
<organism evidence="2 3">
    <name type="scientific">Janthinobacterium agaricidamnosum NBRC 102515 = DSM 9628</name>
    <dbReference type="NCBI Taxonomy" id="1349767"/>
    <lineage>
        <taxon>Bacteria</taxon>
        <taxon>Pseudomonadati</taxon>
        <taxon>Pseudomonadota</taxon>
        <taxon>Betaproteobacteria</taxon>
        <taxon>Burkholderiales</taxon>
        <taxon>Oxalobacteraceae</taxon>
        <taxon>Janthinobacterium</taxon>
    </lineage>
</organism>
<feature type="transmembrane region" description="Helical" evidence="1">
    <location>
        <begin position="207"/>
        <end position="225"/>
    </location>
</feature>
<dbReference type="Proteomes" id="UP000027604">
    <property type="component" value="Chromosome I"/>
</dbReference>
<feature type="transmembrane region" description="Helical" evidence="1">
    <location>
        <begin position="237"/>
        <end position="258"/>
    </location>
</feature>
<reference evidence="2 3" key="1">
    <citation type="journal article" date="2015" name="Genome Announc.">
        <title>Genome Sequence of Mushroom Soft-Rot Pathogen Janthinobacterium agaricidamnosum.</title>
        <authorList>
            <person name="Graupner K."/>
            <person name="Lackner G."/>
            <person name="Hertweck C."/>
        </authorList>
    </citation>
    <scope>NUCLEOTIDE SEQUENCE [LARGE SCALE GENOMIC DNA]</scope>
    <source>
        <strain evidence="3">NBRC 102515 / DSM 9628</strain>
    </source>
</reference>
<protein>
    <submittedName>
        <fullName evidence="2">Putative membrane protein</fullName>
    </submittedName>
</protein>
<dbReference type="STRING" id="1349767.GJA_3580"/>
<evidence type="ECO:0000313" key="2">
    <source>
        <dbReference type="EMBL" id="CDG84195.1"/>
    </source>
</evidence>
<feature type="transmembrane region" description="Helical" evidence="1">
    <location>
        <begin position="459"/>
        <end position="480"/>
    </location>
</feature>
<name>W0V9B1_9BURK</name>
<dbReference type="HOGENOM" id="CLU_042403_1_0_4"/>
<dbReference type="GO" id="GO:0140359">
    <property type="term" value="F:ABC-type transporter activity"/>
    <property type="evidence" value="ECO:0007669"/>
    <property type="project" value="InterPro"/>
</dbReference>